<dbReference type="InterPro" id="IPR000477">
    <property type="entry name" value="RT_dom"/>
</dbReference>
<dbReference type="Pfam" id="PF00078">
    <property type="entry name" value="RVT_1"/>
    <property type="match status" value="1"/>
</dbReference>
<reference evidence="7" key="1">
    <citation type="submission" date="2021-12" db="EMBL/GenBank/DDBJ databases">
        <title>Prjna785345.</title>
        <authorList>
            <person name="Rujirawat T."/>
            <person name="Krajaejun T."/>
        </authorList>
    </citation>
    <scope>NUCLEOTIDE SEQUENCE</scope>
    <source>
        <strain evidence="7">Pi057C3</strain>
    </source>
</reference>
<dbReference type="EMBL" id="JAKCXM010001029">
    <property type="protein sequence ID" value="KAJ0391450.1"/>
    <property type="molecule type" value="Genomic_DNA"/>
</dbReference>
<proteinExistence type="predicted"/>
<gene>
    <name evidence="7" type="ORF">P43SY_011701</name>
</gene>
<dbReference type="Proteomes" id="UP001209570">
    <property type="component" value="Unassembled WGS sequence"/>
</dbReference>
<dbReference type="SUPFAM" id="SSF50630">
    <property type="entry name" value="Acid proteases"/>
    <property type="match status" value="1"/>
</dbReference>
<evidence type="ECO:0000256" key="4">
    <source>
        <dbReference type="ARBA" id="ARBA00022759"/>
    </source>
</evidence>
<keyword evidence="4" id="KW-0255">Endonuclease</keyword>
<accession>A0AAD5Q523</accession>
<evidence type="ECO:0000256" key="1">
    <source>
        <dbReference type="ARBA" id="ARBA00022679"/>
    </source>
</evidence>
<feature type="region of interest" description="Disordered" evidence="5">
    <location>
        <begin position="418"/>
        <end position="441"/>
    </location>
</feature>
<feature type="compositionally biased region" description="Basic and acidic residues" evidence="5">
    <location>
        <begin position="36"/>
        <end position="50"/>
    </location>
</feature>
<dbReference type="InterPro" id="IPR021109">
    <property type="entry name" value="Peptidase_aspartic_dom_sf"/>
</dbReference>
<evidence type="ECO:0000256" key="5">
    <source>
        <dbReference type="SAM" id="MobiDB-lite"/>
    </source>
</evidence>
<dbReference type="InterPro" id="IPR050951">
    <property type="entry name" value="Retrovirus_Pol_polyprotein"/>
</dbReference>
<evidence type="ECO:0000313" key="7">
    <source>
        <dbReference type="EMBL" id="KAJ0391450.1"/>
    </source>
</evidence>
<evidence type="ECO:0000256" key="3">
    <source>
        <dbReference type="ARBA" id="ARBA00022722"/>
    </source>
</evidence>
<feature type="compositionally biased region" description="Acidic residues" evidence="5">
    <location>
        <begin position="51"/>
        <end position="66"/>
    </location>
</feature>
<evidence type="ECO:0000256" key="2">
    <source>
        <dbReference type="ARBA" id="ARBA00022695"/>
    </source>
</evidence>
<keyword evidence="1" id="KW-0808">Transferase</keyword>
<feature type="domain" description="Reverse transcriptase" evidence="6">
    <location>
        <begin position="641"/>
        <end position="737"/>
    </location>
</feature>
<dbReference type="InterPro" id="IPR043128">
    <property type="entry name" value="Rev_trsase/Diguanyl_cyclase"/>
</dbReference>
<organism evidence="7 8">
    <name type="scientific">Pythium insidiosum</name>
    <name type="common">Pythiosis disease agent</name>
    <dbReference type="NCBI Taxonomy" id="114742"/>
    <lineage>
        <taxon>Eukaryota</taxon>
        <taxon>Sar</taxon>
        <taxon>Stramenopiles</taxon>
        <taxon>Oomycota</taxon>
        <taxon>Peronosporomycetes</taxon>
        <taxon>Pythiales</taxon>
        <taxon>Pythiaceae</taxon>
        <taxon>Pythium</taxon>
    </lineage>
</organism>
<sequence length="879" mass="96870">MQATAMSRSTSSRKRERSVPRSGQVYYTYDSDEEASWNREPKTVRFKVDERYDDDSDVDDLEDDTEVVYQAVADRSQERRGWQGPQSSGNGGPPPYRQTLPSRTPGHTAESCRKLCPACNKVHQPCECPKVKVLEALKTWAVGEENAAIASQLPAAVQQHSPGLRAPSQSTKQTFRLQPGERRGWWSYYPEPAGHAGLALIHGAVCSHRVDILLDSGSTPSILSLALARRLGLDLKFDERLKVKGIGGVVTCVTAKAVASTASSVVSAGVRLSAYEGTVRLPDEESIPLVTSGSRPTRPTKIQVCSASPLHVMPGMTAVVPIVYGRRFAQQLQVWLCRGPNWLTTLVVDEEGRPKPVRVANVSAKSVVLAARTAVAHLVEEGHLPDRTTRCVRAGSIKYEEWQTLIYEATHSREFVRRQRASDEENEASLPSPMERRDFPTPRKILPRCAQASAGGDGATAQVMLAEARTATESVDSAECPVLPAERLAWTFKAVHAEPERTDSDDSGERSFYIEGDDRVMLDELRQQLAELPLLAVDDQEPDIDAADIGEPGETTSDQHDQVLDVLRRHRSAFLGSGNALPPPARGVHCDIEVPPDTKAIAQKPRRIQVHLLPKVYELLEQGLIKCSDSEWASPIVVVMKKNGKDTRLCIDYRLVNQLITLMTYPLPLIDELLDNFDRVLWFLSLDMASGFWAVRMTDRARRISAFTCPLGHFQWVRMPFGLKNAPLVYQQMLDNCLWGFVRLPPELEASVEPEVLVGVGLDPAELLEAASASPPAPLGQPTQAPSKSTPAGYVVDGSKPVGFAAASSSSRTAFELGRPASRRMGAVLGRSTYIDNVAGGGSTWEEMVDMLDRLFFRLRYWRISVNLLKSSFGKRAIQ</sequence>
<comment type="caution">
    <text evidence="7">The sequence shown here is derived from an EMBL/GenBank/DDBJ whole genome shotgun (WGS) entry which is preliminary data.</text>
</comment>
<dbReference type="GO" id="GO:0004519">
    <property type="term" value="F:endonuclease activity"/>
    <property type="evidence" value="ECO:0007669"/>
    <property type="project" value="UniProtKB-KW"/>
</dbReference>
<dbReference type="Gene3D" id="2.40.70.10">
    <property type="entry name" value="Acid Proteases"/>
    <property type="match status" value="1"/>
</dbReference>
<dbReference type="AlphaFoldDB" id="A0AAD5Q523"/>
<evidence type="ECO:0000259" key="6">
    <source>
        <dbReference type="Pfam" id="PF00078"/>
    </source>
</evidence>
<dbReference type="PANTHER" id="PTHR37984:SF5">
    <property type="entry name" value="PROTEIN NYNRIN-LIKE"/>
    <property type="match status" value="1"/>
</dbReference>
<protein>
    <recommendedName>
        <fullName evidence="6">Reverse transcriptase domain-containing protein</fullName>
    </recommendedName>
</protein>
<keyword evidence="4" id="KW-0378">Hydrolase</keyword>
<evidence type="ECO:0000313" key="8">
    <source>
        <dbReference type="Proteomes" id="UP001209570"/>
    </source>
</evidence>
<dbReference type="CDD" id="cd01647">
    <property type="entry name" value="RT_LTR"/>
    <property type="match status" value="1"/>
</dbReference>
<feature type="region of interest" description="Disordered" evidence="5">
    <location>
        <begin position="1"/>
        <end position="107"/>
    </location>
</feature>
<name>A0AAD5Q523_PYTIN</name>
<dbReference type="SUPFAM" id="SSF56672">
    <property type="entry name" value="DNA/RNA polymerases"/>
    <property type="match status" value="1"/>
</dbReference>
<dbReference type="Gene3D" id="3.30.70.270">
    <property type="match status" value="1"/>
</dbReference>
<keyword evidence="2" id="KW-0548">Nucleotidyltransferase</keyword>
<keyword evidence="3" id="KW-0540">Nuclease</keyword>
<keyword evidence="8" id="KW-1185">Reference proteome</keyword>
<dbReference type="InterPro" id="IPR043502">
    <property type="entry name" value="DNA/RNA_pol_sf"/>
</dbReference>
<dbReference type="GO" id="GO:0016779">
    <property type="term" value="F:nucleotidyltransferase activity"/>
    <property type="evidence" value="ECO:0007669"/>
    <property type="project" value="UniProtKB-KW"/>
</dbReference>
<dbReference type="Gene3D" id="3.10.10.10">
    <property type="entry name" value="HIV Type 1 Reverse Transcriptase, subunit A, domain 1"/>
    <property type="match status" value="1"/>
</dbReference>
<dbReference type="Pfam" id="PF13650">
    <property type="entry name" value="Asp_protease_2"/>
    <property type="match status" value="1"/>
</dbReference>
<dbReference type="PANTHER" id="PTHR37984">
    <property type="entry name" value="PROTEIN CBG26694"/>
    <property type="match status" value="1"/>
</dbReference>